<evidence type="ECO:0000259" key="1">
    <source>
        <dbReference type="Pfam" id="PF13590"/>
    </source>
</evidence>
<comment type="caution">
    <text evidence="2">The sequence shown here is derived from an EMBL/GenBank/DDBJ whole genome shotgun (WGS) entry which is preliminary data.</text>
</comment>
<evidence type="ECO:0000313" key="2">
    <source>
        <dbReference type="EMBL" id="TWO31790.1"/>
    </source>
</evidence>
<dbReference type="Gene3D" id="3.30.160.670">
    <property type="match status" value="1"/>
</dbReference>
<dbReference type="OrthoDB" id="1430233at2"/>
<dbReference type="Proteomes" id="UP000295814">
    <property type="component" value="Unassembled WGS sequence"/>
</dbReference>
<dbReference type="InterPro" id="IPR025411">
    <property type="entry name" value="DUF4136"/>
</dbReference>
<proteinExistence type="predicted"/>
<evidence type="ECO:0000313" key="3">
    <source>
        <dbReference type="Proteomes" id="UP000295814"/>
    </source>
</evidence>
<reference evidence="2 3" key="1">
    <citation type="submission" date="2019-07" db="EMBL/GenBank/DDBJ databases">
        <title>Seonamhaeicola sp. W255 draft genome.</title>
        <authorList>
            <person name="Zhang X.-Y."/>
            <person name="Zhang R."/>
            <person name="Zhong Y.-L."/>
            <person name="Du Z.-J."/>
        </authorList>
    </citation>
    <scope>NUCLEOTIDE SEQUENCE [LARGE SCALE GENOMIC DNA]</scope>
    <source>
        <strain evidence="2 3">W255</strain>
    </source>
</reference>
<dbReference type="PROSITE" id="PS51257">
    <property type="entry name" value="PROKAR_LIPOPROTEIN"/>
    <property type="match status" value="1"/>
</dbReference>
<gene>
    <name evidence="2" type="ORF">E1J38_011980</name>
</gene>
<accession>A0A562YBH7</accession>
<dbReference type="Pfam" id="PF13590">
    <property type="entry name" value="DUF4136"/>
    <property type="match status" value="1"/>
</dbReference>
<name>A0A562YBH7_9FLAO</name>
<dbReference type="EMBL" id="SMZJ02000007">
    <property type="protein sequence ID" value="TWO31790.1"/>
    <property type="molecule type" value="Genomic_DNA"/>
</dbReference>
<dbReference type="AlphaFoldDB" id="A0A562YBH7"/>
<organism evidence="2 3">
    <name type="scientific">Seonamhaeicola sediminis</name>
    <dbReference type="NCBI Taxonomy" id="2528206"/>
    <lineage>
        <taxon>Bacteria</taxon>
        <taxon>Pseudomonadati</taxon>
        <taxon>Bacteroidota</taxon>
        <taxon>Flavobacteriia</taxon>
        <taxon>Flavobacteriales</taxon>
        <taxon>Flavobacteriaceae</taxon>
    </lineage>
</organism>
<dbReference type="RefSeq" id="WP_133357090.1">
    <property type="nucleotide sequence ID" value="NZ_SMZJ02000007.1"/>
</dbReference>
<feature type="domain" description="DUF4136" evidence="1">
    <location>
        <begin position="21"/>
        <end position="171"/>
    </location>
</feature>
<keyword evidence="3" id="KW-1185">Reference proteome</keyword>
<protein>
    <submittedName>
        <fullName evidence="2">DUF4136 domain-containing protein</fullName>
    </submittedName>
</protein>
<sequence>MKSLKLILFALLLVGCAPIRVNYDFDRTTNFSKYKTYQYYGDMKTGLSELDTKRLLDAIDSKMNTLGFEISETPDFLIDIRSTEFQGAPRNTVGVGLGGGGRNVGGGISVGIPVGQSNVNRQITIDFVDEKGKGLFWQAVSESSFNPNASPENREARLKAVVEKVLAKFPPKKS</sequence>